<dbReference type="RefSeq" id="WP_377984028.1">
    <property type="nucleotide sequence ID" value="NZ_JBBKXZ010000004.1"/>
</dbReference>
<proteinExistence type="predicted"/>
<name>A0ABW6DMH4_9BACT</name>
<dbReference type="EMBL" id="JBBKXZ010000004">
    <property type="protein sequence ID" value="MFD3395154.1"/>
    <property type="molecule type" value="Genomic_DNA"/>
</dbReference>
<protein>
    <submittedName>
        <fullName evidence="1">DUF6089 family protein</fullName>
    </submittedName>
</protein>
<organism evidence="1 2">
    <name type="scientific">Aquirufa avitistagni</name>
    <dbReference type="NCBI Taxonomy" id="3104728"/>
    <lineage>
        <taxon>Bacteria</taxon>
        <taxon>Pseudomonadati</taxon>
        <taxon>Bacteroidota</taxon>
        <taxon>Cytophagia</taxon>
        <taxon>Cytophagales</taxon>
        <taxon>Flectobacillaceae</taxon>
        <taxon>Aquirufa</taxon>
    </lineage>
</organism>
<sequence length="298" mass="33851">MGYCQLKHLIIALLLCQISFGQEVYQGVFKRYNALELGGGSANYIGDLVPWKAFPTMGPKTAGFNVRVGLNRYYTQKFSGKFSYQLSQLNADDNEYIANGKFGGNFIRNLHFQNYVHELSAQGAYHFQRTRSNVLKRQRIRTQVHVGLSLIFHTPFARPMVSLASNTPQQKKWQNLAAVNTEGKDYSRFIVAIPLGFSLQTKLSDQFDLGLTSTVHFTFSDYLDDASDNRSNMSISPKSDFFDRSLEPFGANTLRNRIPILPNENSSFTNKGNDLFISTQIQLIYHIRQGNTFNQLNN</sequence>
<reference evidence="1 2" key="1">
    <citation type="submission" date="2024-03" db="EMBL/GenBank/DDBJ databases">
        <title>Aquirufa genome sequencing.</title>
        <authorList>
            <person name="Pitt A."/>
            <person name="Hahn M.W."/>
        </authorList>
    </citation>
    <scope>NUCLEOTIDE SEQUENCE [LARGE SCALE GENOMIC DNA]</scope>
    <source>
        <strain evidence="1 2">OSTEICH-129V</strain>
    </source>
</reference>
<evidence type="ECO:0000313" key="1">
    <source>
        <dbReference type="EMBL" id="MFD3395154.1"/>
    </source>
</evidence>
<keyword evidence="2" id="KW-1185">Reference proteome</keyword>
<dbReference type="Proteomes" id="UP001598138">
    <property type="component" value="Unassembled WGS sequence"/>
</dbReference>
<gene>
    <name evidence="1" type="ORF">U0R10_11040</name>
</gene>
<accession>A0ABW6DMH4</accession>
<evidence type="ECO:0000313" key="2">
    <source>
        <dbReference type="Proteomes" id="UP001598138"/>
    </source>
</evidence>
<comment type="caution">
    <text evidence="1">The sequence shown here is derived from an EMBL/GenBank/DDBJ whole genome shotgun (WGS) entry which is preliminary data.</text>
</comment>